<evidence type="ECO:0000313" key="3">
    <source>
        <dbReference type="Proteomes" id="UP001634007"/>
    </source>
</evidence>
<accession>A0ABD3JJQ0</accession>
<proteinExistence type="predicted"/>
<feature type="chain" id="PRO_5044791855" description="Thionin-like protein" evidence="1">
    <location>
        <begin position="18"/>
        <end position="103"/>
    </location>
</feature>
<comment type="caution">
    <text evidence="2">The sequence shown here is derived from an EMBL/GenBank/DDBJ whole genome shotgun (WGS) entry which is preliminary data.</text>
</comment>
<keyword evidence="1" id="KW-0732">Signal</keyword>
<dbReference type="EMBL" id="JBJKBG010000008">
    <property type="protein sequence ID" value="KAL3726081.1"/>
    <property type="molecule type" value="Genomic_DNA"/>
</dbReference>
<evidence type="ECO:0008006" key="4">
    <source>
        <dbReference type="Google" id="ProtNLM"/>
    </source>
</evidence>
<name>A0ABD3JJQ0_EUCGL</name>
<protein>
    <recommendedName>
        <fullName evidence="4">Thionin-like protein</fullName>
    </recommendedName>
</protein>
<evidence type="ECO:0000313" key="2">
    <source>
        <dbReference type="EMBL" id="KAL3726081.1"/>
    </source>
</evidence>
<reference evidence="2 3" key="1">
    <citation type="submission" date="2024-11" db="EMBL/GenBank/DDBJ databases">
        <title>Chromosome-level genome assembly of Eucalyptus globulus Labill. provides insights into its genome evolution.</title>
        <authorList>
            <person name="Li X."/>
        </authorList>
    </citation>
    <scope>NUCLEOTIDE SEQUENCE [LARGE SCALE GENOMIC DNA]</scope>
    <source>
        <strain evidence="2">CL2024</strain>
        <tissue evidence="2">Fresh tender leaves</tissue>
    </source>
</reference>
<sequence>MDVLSCAKLVMLTLVAAIALQHLPLRWNHLKGTLRSLKKVPAVVEKSACYLTCYKNCIGNSEIETFASRCNHGCVMSRCFDPRPDAKIAKGCVNSCSESCKKS</sequence>
<dbReference type="AlphaFoldDB" id="A0ABD3JJQ0"/>
<keyword evidence="3" id="KW-1185">Reference proteome</keyword>
<organism evidence="2 3">
    <name type="scientific">Eucalyptus globulus</name>
    <name type="common">Tasmanian blue gum</name>
    <dbReference type="NCBI Taxonomy" id="34317"/>
    <lineage>
        <taxon>Eukaryota</taxon>
        <taxon>Viridiplantae</taxon>
        <taxon>Streptophyta</taxon>
        <taxon>Embryophyta</taxon>
        <taxon>Tracheophyta</taxon>
        <taxon>Spermatophyta</taxon>
        <taxon>Magnoliopsida</taxon>
        <taxon>eudicotyledons</taxon>
        <taxon>Gunneridae</taxon>
        <taxon>Pentapetalae</taxon>
        <taxon>rosids</taxon>
        <taxon>malvids</taxon>
        <taxon>Myrtales</taxon>
        <taxon>Myrtaceae</taxon>
        <taxon>Myrtoideae</taxon>
        <taxon>Eucalypteae</taxon>
        <taxon>Eucalyptus</taxon>
    </lineage>
</organism>
<evidence type="ECO:0000256" key="1">
    <source>
        <dbReference type="SAM" id="SignalP"/>
    </source>
</evidence>
<dbReference type="Proteomes" id="UP001634007">
    <property type="component" value="Unassembled WGS sequence"/>
</dbReference>
<gene>
    <name evidence="2" type="ORF">ACJRO7_031036</name>
</gene>
<feature type="signal peptide" evidence="1">
    <location>
        <begin position="1"/>
        <end position="17"/>
    </location>
</feature>